<evidence type="ECO:0000313" key="3">
    <source>
        <dbReference type="Proteomes" id="UP000016936"/>
    </source>
</evidence>
<keyword evidence="3" id="KW-1185">Reference proteome</keyword>
<evidence type="ECO:0000256" key="1">
    <source>
        <dbReference type="SAM" id="Phobius"/>
    </source>
</evidence>
<dbReference type="Proteomes" id="UP000016936">
    <property type="component" value="Unassembled WGS sequence"/>
</dbReference>
<gene>
    <name evidence="2" type="ORF">COCHEDRAFT_1160653</name>
</gene>
<organism evidence="2 3">
    <name type="scientific">Cochliobolus heterostrophus (strain C5 / ATCC 48332 / race O)</name>
    <name type="common">Southern corn leaf blight fungus</name>
    <name type="synonym">Bipolaris maydis</name>
    <dbReference type="NCBI Taxonomy" id="701091"/>
    <lineage>
        <taxon>Eukaryota</taxon>
        <taxon>Fungi</taxon>
        <taxon>Dikarya</taxon>
        <taxon>Ascomycota</taxon>
        <taxon>Pezizomycotina</taxon>
        <taxon>Dothideomycetes</taxon>
        <taxon>Pleosporomycetidae</taxon>
        <taxon>Pleosporales</taxon>
        <taxon>Pleosporineae</taxon>
        <taxon>Pleosporaceae</taxon>
        <taxon>Bipolaris</taxon>
    </lineage>
</organism>
<proteinExistence type="predicted"/>
<keyword evidence="1" id="KW-0812">Transmembrane</keyword>
<accession>M2UES3</accession>
<reference evidence="2 3" key="1">
    <citation type="journal article" date="2012" name="PLoS Pathog.">
        <title>Diverse lifestyles and strategies of plant pathogenesis encoded in the genomes of eighteen Dothideomycetes fungi.</title>
        <authorList>
            <person name="Ohm R.A."/>
            <person name="Feau N."/>
            <person name="Henrissat B."/>
            <person name="Schoch C.L."/>
            <person name="Horwitz B.A."/>
            <person name="Barry K.W."/>
            <person name="Condon B.J."/>
            <person name="Copeland A.C."/>
            <person name="Dhillon B."/>
            <person name="Glaser F."/>
            <person name="Hesse C.N."/>
            <person name="Kosti I."/>
            <person name="LaButti K."/>
            <person name="Lindquist E.A."/>
            <person name="Lucas S."/>
            <person name="Salamov A.A."/>
            <person name="Bradshaw R.E."/>
            <person name="Ciuffetti L."/>
            <person name="Hamelin R.C."/>
            <person name="Kema G.H.J."/>
            <person name="Lawrence C."/>
            <person name="Scott J.A."/>
            <person name="Spatafora J.W."/>
            <person name="Turgeon B.G."/>
            <person name="de Wit P.J.G.M."/>
            <person name="Zhong S."/>
            <person name="Goodwin S.B."/>
            <person name="Grigoriev I.V."/>
        </authorList>
    </citation>
    <scope>NUCLEOTIDE SEQUENCE [LARGE SCALE GENOMIC DNA]</scope>
    <source>
        <strain evidence="3">C5 / ATCC 48332 / race O</strain>
    </source>
</reference>
<protein>
    <submittedName>
        <fullName evidence="2">Uncharacterized protein</fullName>
    </submittedName>
</protein>
<dbReference type="OrthoDB" id="10381201at2759"/>
<evidence type="ECO:0000313" key="2">
    <source>
        <dbReference type="EMBL" id="EMD86352.1"/>
    </source>
</evidence>
<feature type="transmembrane region" description="Helical" evidence="1">
    <location>
        <begin position="16"/>
        <end position="36"/>
    </location>
</feature>
<dbReference type="EMBL" id="KB445585">
    <property type="protein sequence ID" value="EMD86352.1"/>
    <property type="molecule type" value="Genomic_DNA"/>
</dbReference>
<sequence length="103" mass="11512">MSGPVSIQDSAKTPRTLFTVVCFLSSWPLGFIPLSVSFSTGLERHRYYFDVLHFPSDERGHETTMKTTCCPLEDFRDAQSMRHAGDATVACKGNILRPKRGCV</sequence>
<reference evidence="3" key="2">
    <citation type="journal article" date="2013" name="PLoS Genet.">
        <title>Comparative genome structure, secondary metabolite, and effector coding capacity across Cochliobolus pathogens.</title>
        <authorList>
            <person name="Condon B.J."/>
            <person name="Leng Y."/>
            <person name="Wu D."/>
            <person name="Bushley K.E."/>
            <person name="Ohm R.A."/>
            <person name="Otillar R."/>
            <person name="Martin J."/>
            <person name="Schackwitz W."/>
            <person name="Grimwood J."/>
            <person name="MohdZainudin N."/>
            <person name="Xue C."/>
            <person name="Wang R."/>
            <person name="Manning V.A."/>
            <person name="Dhillon B."/>
            <person name="Tu Z.J."/>
            <person name="Steffenson B.J."/>
            <person name="Salamov A."/>
            <person name="Sun H."/>
            <person name="Lowry S."/>
            <person name="LaButti K."/>
            <person name="Han J."/>
            <person name="Copeland A."/>
            <person name="Lindquist E."/>
            <person name="Barry K."/>
            <person name="Schmutz J."/>
            <person name="Baker S.E."/>
            <person name="Ciuffetti L.M."/>
            <person name="Grigoriev I.V."/>
            <person name="Zhong S."/>
            <person name="Turgeon B.G."/>
        </authorList>
    </citation>
    <scope>NUCLEOTIDE SEQUENCE [LARGE SCALE GENOMIC DNA]</scope>
    <source>
        <strain evidence="3">C5 / ATCC 48332 / race O</strain>
    </source>
</reference>
<dbReference type="HOGENOM" id="CLU_162390_0_0_1"/>
<keyword evidence="1" id="KW-0472">Membrane</keyword>
<keyword evidence="1" id="KW-1133">Transmembrane helix</keyword>
<dbReference type="AlphaFoldDB" id="M2UES3"/>
<name>M2UES3_COCH5</name>